<protein>
    <submittedName>
        <fullName evidence="1">Uncharacterized protein</fullName>
    </submittedName>
</protein>
<keyword evidence="2" id="KW-1185">Reference proteome</keyword>
<proteinExistence type="predicted"/>
<reference evidence="1 2" key="1">
    <citation type="submission" date="2024-01" db="EMBL/GenBank/DDBJ databases">
        <title>The genomes of 5 underutilized Papilionoideae crops provide insights into root nodulation and disease resistanc.</title>
        <authorList>
            <person name="Jiang F."/>
        </authorList>
    </citation>
    <scope>NUCLEOTIDE SEQUENCE [LARGE SCALE GENOMIC DNA]</scope>
    <source>
        <strain evidence="1">DUOXIRENSHENG_FW03</strain>
        <tissue evidence="1">Leaves</tissue>
    </source>
</reference>
<dbReference type="InterPro" id="IPR036875">
    <property type="entry name" value="Znf_CCHC_sf"/>
</dbReference>
<accession>A0AAN9SAH0</accession>
<dbReference type="EMBL" id="JAYMYS010000006">
    <property type="protein sequence ID" value="KAK7390534.1"/>
    <property type="molecule type" value="Genomic_DNA"/>
</dbReference>
<gene>
    <name evidence="1" type="ORF">VNO78_25842</name>
</gene>
<dbReference type="SUPFAM" id="SSF57756">
    <property type="entry name" value="Retrovirus zinc finger-like domains"/>
    <property type="match status" value="1"/>
</dbReference>
<dbReference type="AlphaFoldDB" id="A0AAN9SAH0"/>
<dbReference type="Proteomes" id="UP001386955">
    <property type="component" value="Unassembled WGS sequence"/>
</dbReference>
<name>A0AAN9SAH0_PSOTE</name>
<evidence type="ECO:0000313" key="1">
    <source>
        <dbReference type="EMBL" id="KAK7390534.1"/>
    </source>
</evidence>
<comment type="caution">
    <text evidence="1">The sequence shown here is derived from an EMBL/GenBank/DDBJ whole genome shotgun (WGS) entry which is preliminary data.</text>
</comment>
<dbReference type="GO" id="GO:0003676">
    <property type="term" value="F:nucleic acid binding"/>
    <property type="evidence" value="ECO:0007669"/>
    <property type="project" value="InterPro"/>
</dbReference>
<sequence>MEKVQVSATEEFREGINEPSSTSLFNSVMVECLELSAKGSQSKKHHDVTIEALGKAIGEPDLLKSMEFCKEFGNLTYEVVLNVSDDTITLCDPPVVGIKGRPQTLRMKGSLELSNKGSSSCGYCKKKGHKKPKCPSLNDPRCDIVNGQLPNYNGEALL</sequence>
<dbReference type="GO" id="GO:0008270">
    <property type="term" value="F:zinc ion binding"/>
    <property type="evidence" value="ECO:0007669"/>
    <property type="project" value="InterPro"/>
</dbReference>
<organism evidence="1 2">
    <name type="scientific">Psophocarpus tetragonolobus</name>
    <name type="common">Winged bean</name>
    <name type="synonym">Dolichos tetragonolobus</name>
    <dbReference type="NCBI Taxonomy" id="3891"/>
    <lineage>
        <taxon>Eukaryota</taxon>
        <taxon>Viridiplantae</taxon>
        <taxon>Streptophyta</taxon>
        <taxon>Embryophyta</taxon>
        <taxon>Tracheophyta</taxon>
        <taxon>Spermatophyta</taxon>
        <taxon>Magnoliopsida</taxon>
        <taxon>eudicotyledons</taxon>
        <taxon>Gunneridae</taxon>
        <taxon>Pentapetalae</taxon>
        <taxon>rosids</taxon>
        <taxon>fabids</taxon>
        <taxon>Fabales</taxon>
        <taxon>Fabaceae</taxon>
        <taxon>Papilionoideae</taxon>
        <taxon>50 kb inversion clade</taxon>
        <taxon>NPAAA clade</taxon>
        <taxon>indigoferoid/millettioid clade</taxon>
        <taxon>Phaseoleae</taxon>
        <taxon>Psophocarpus</taxon>
    </lineage>
</organism>
<evidence type="ECO:0000313" key="2">
    <source>
        <dbReference type="Proteomes" id="UP001386955"/>
    </source>
</evidence>